<comment type="caution">
    <text evidence="1">The sequence shown here is derived from an EMBL/GenBank/DDBJ whole genome shotgun (WGS) entry which is preliminary data.</text>
</comment>
<keyword evidence="2" id="KW-1185">Reference proteome</keyword>
<proteinExistence type="predicted"/>
<dbReference type="AlphaFoldDB" id="A0A2U2MTT4"/>
<sequence>MTTTPTTLSSIASDTDTATFDDEIIYYDDFDFDDDSIPPTKKDDDDGGDDFQCAYECSLRPEFYIKAYGEYANYRHLETFHYCTRHYALCVGYLSDIMSQQTPDCEQRRYVDHGLVPLRYQIVDFGRIGETHTEDNDETQPKGD</sequence>
<dbReference type="Proteomes" id="UP000245753">
    <property type="component" value="Unassembled WGS sequence"/>
</dbReference>
<dbReference type="OrthoDB" id="3240436at2"/>
<dbReference type="EMBL" id="QFFN01000005">
    <property type="protein sequence ID" value="PWG60280.1"/>
    <property type="molecule type" value="Genomic_DNA"/>
</dbReference>
<evidence type="ECO:0000313" key="1">
    <source>
        <dbReference type="EMBL" id="PWG60280.1"/>
    </source>
</evidence>
<reference evidence="1 2" key="1">
    <citation type="journal article" date="2018" name="Int. J. Syst. Evol. Microbiol.">
        <title>Bifidobacterium catulorum sp. nov., a novel taxon from the faeces of the baby common marmoset (Callithrix jacchus).</title>
        <authorList>
            <person name="Modesto M."/>
            <person name="Michelini S."/>
            <person name="Oki K."/>
            <person name="Biavati B."/>
            <person name="Watanabe K."/>
            <person name="Mattarelli P."/>
        </authorList>
    </citation>
    <scope>NUCLEOTIDE SEQUENCE [LARGE SCALE GENOMIC DNA]</scope>
    <source>
        <strain evidence="1 2">MRM 8.19</strain>
    </source>
</reference>
<organism evidence="1 2">
    <name type="scientific">Bifidobacterium catulorum</name>
    <dbReference type="NCBI Taxonomy" id="1630173"/>
    <lineage>
        <taxon>Bacteria</taxon>
        <taxon>Bacillati</taxon>
        <taxon>Actinomycetota</taxon>
        <taxon>Actinomycetes</taxon>
        <taxon>Bifidobacteriales</taxon>
        <taxon>Bifidobacteriaceae</taxon>
        <taxon>Bifidobacterium</taxon>
    </lineage>
</organism>
<name>A0A2U2MTT4_9BIFI</name>
<evidence type="ECO:0000313" key="2">
    <source>
        <dbReference type="Proteomes" id="UP000245753"/>
    </source>
</evidence>
<dbReference type="RefSeq" id="WP_109136913.1">
    <property type="nucleotide sequence ID" value="NZ_QFFN01000005.1"/>
</dbReference>
<accession>A0A2U2MTT4</accession>
<gene>
    <name evidence="1" type="ORF">DF200_03510</name>
</gene>
<protein>
    <submittedName>
        <fullName evidence="1">Uncharacterized protein</fullName>
    </submittedName>
</protein>